<evidence type="ECO:0000256" key="12">
    <source>
        <dbReference type="RuleBase" id="RU363075"/>
    </source>
</evidence>
<keyword evidence="8 12" id="KW-1133">Transmembrane helix</keyword>
<evidence type="ECO:0000256" key="2">
    <source>
        <dbReference type="ARBA" id="ARBA00004922"/>
    </source>
</evidence>
<sequence>MADRAPAKISRAISAPPNLSARPKTCQLEPLLSSSNPCLCVSGLSIKPVMSFLFDILLVPVVLGYSLLTQSTKVEESFNIQAIHDIIYHGTNIDAYDHLVFPGSVPRTFIGSIIIAALTKPWVMVFPEAFTKQDGQIVARAMLGLVNIIAILYLKDAAFALVKKSAHDNFTSTAQDNSKPSSRGKKSVKRASAAKQTEEYKPWSFKLWFTLFILTQFHIPFYASRTLPNFFALPMTNIAFAQMFKGKYGRSISILAFTAIVFRIEVVALMLALGLAYVLYNKMTIPQLIKPAITGAIIGAILSGVVDSYFWQYFTIPEIESFIFNVVHGRAAEWGTEPFSTYFTRYFVTMYLPPHVPALALLGYFVDPTKNVIRLMAFASFVFVMLISFQPHKEWRFVVYVSPLITLMAANGAAFITSKASKSFLYKLYSLAIFGSALVGLIISLVFASISSYNYPGGKAVIQFHETLMIKHYRGNLDLSVPITVHIDPLACMTGHTHFMEVNPNSMNIIYDKTENTTELATMWETFDYLITEVDMSDNYRGDVIPFLKDWRWHKLAGVKGFKSIDMRGFRYLDPVNLLLNLYHQKSLKPFFYAIDQFVHQEEMLFIYERVPAPVKEAEQKEEEEPIKEQDPVENGAPEEVTLEKLEDLVEETIEEVVKEVGEDLTEGVLEEIVEEVVEDVVKEAVSGVVGEVGNDIVDGVLKEVVKEQVVDEIKHDEL</sequence>
<feature type="transmembrane region" description="Helical" evidence="12">
    <location>
        <begin position="137"/>
        <end position="154"/>
    </location>
</feature>
<dbReference type="GO" id="GO:0052917">
    <property type="term" value="F:dol-P-Man:Man(7)GlcNAc(2)-PP-Dol alpha-1,6-mannosyltransferase activity"/>
    <property type="evidence" value="ECO:0007669"/>
    <property type="project" value="UniProtKB-EC"/>
</dbReference>
<keyword evidence="4 12" id="KW-0328">Glycosyltransferase</keyword>
<dbReference type="UniPathway" id="UPA00378"/>
<accession>A0A061AM20</accession>
<evidence type="ECO:0000256" key="1">
    <source>
        <dbReference type="ARBA" id="ARBA00004477"/>
    </source>
</evidence>
<feature type="transmembrane region" description="Helical" evidence="12">
    <location>
        <begin position="252"/>
        <end position="280"/>
    </location>
</feature>
<dbReference type="AlphaFoldDB" id="A0A061AM20"/>
<evidence type="ECO:0000256" key="7">
    <source>
        <dbReference type="ARBA" id="ARBA00022824"/>
    </source>
</evidence>
<feature type="transmembrane region" description="Helical" evidence="12">
    <location>
        <begin position="397"/>
        <end position="416"/>
    </location>
</feature>
<dbReference type="OrthoDB" id="19039at2759"/>
<evidence type="ECO:0000256" key="6">
    <source>
        <dbReference type="ARBA" id="ARBA00022692"/>
    </source>
</evidence>
<evidence type="ECO:0000256" key="4">
    <source>
        <dbReference type="ARBA" id="ARBA00022676"/>
    </source>
</evidence>
<dbReference type="PANTHER" id="PTHR22760">
    <property type="entry name" value="GLYCOSYLTRANSFERASE"/>
    <property type="match status" value="1"/>
</dbReference>
<dbReference type="EC" id="2.4.1.-" evidence="12"/>
<dbReference type="VEuPathDB" id="FungiDB:BON22_0163"/>
<evidence type="ECO:0000256" key="8">
    <source>
        <dbReference type="ARBA" id="ARBA00022989"/>
    </source>
</evidence>
<dbReference type="EMBL" id="LK052887">
    <property type="protein sequence ID" value="CDR38638.1"/>
    <property type="molecule type" value="Genomic_DNA"/>
</dbReference>
<evidence type="ECO:0000256" key="5">
    <source>
        <dbReference type="ARBA" id="ARBA00022679"/>
    </source>
</evidence>
<dbReference type="GO" id="GO:0006487">
    <property type="term" value="P:protein N-linked glycosylation"/>
    <property type="evidence" value="ECO:0007669"/>
    <property type="project" value="TreeGrafter"/>
</dbReference>
<feature type="transmembrane region" description="Helical" evidence="12">
    <location>
        <begin position="428"/>
        <end position="450"/>
    </location>
</feature>
<dbReference type="InterPro" id="IPR005599">
    <property type="entry name" value="GPI_mannosylTrfase"/>
</dbReference>
<keyword evidence="7 12" id="KW-0256">Endoplasmic reticulum</keyword>
<protein>
    <recommendedName>
        <fullName evidence="12">Mannosyltransferase</fullName>
        <ecNumber evidence="12">2.4.1.-</ecNumber>
    </recommendedName>
</protein>
<feature type="compositionally biased region" description="Polar residues" evidence="13">
    <location>
        <begin position="171"/>
        <end position="181"/>
    </location>
</feature>
<feature type="region of interest" description="Disordered" evidence="13">
    <location>
        <begin position="171"/>
        <end position="190"/>
    </location>
</feature>
<feature type="transmembrane region" description="Helical" evidence="12">
    <location>
        <begin position="372"/>
        <end position="391"/>
    </location>
</feature>
<organism evidence="14">
    <name type="scientific">Cyberlindnera fabianii</name>
    <name type="common">Yeast</name>
    <name type="synonym">Hansenula fabianii</name>
    <dbReference type="NCBI Taxonomy" id="36022"/>
    <lineage>
        <taxon>Eukaryota</taxon>
        <taxon>Fungi</taxon>
        <taxon>Dikarya</taxon>
        <taxon>Ascomycota</taxon>
        <taxon>Saccharomycotina</taxon>
        <taxon>Saccharomycetes</taxon>
        <taxon>Phaffomycetales</taxon>
        <taxon>Phaffomycetaceae</taxon>
        <taxon>Cyberlindnera</taxon>
    </lineage>
</organism>
<evidence type="ECO:0000256" key="11">
    <source>
        <dbReference type="ARBA" id="ARBA00048899"/>
    </source>
</evidence>
<evidence type="ECO:0000256" key="9">
    <source>
        <dbReference type="ARBA" id="ARBA00023136"/>
    </source>
</evidence>
<evidence type="ECO:0000313" key="14">
    <source>
        <dbReference type="EMBL" id="CDR38638.1"/>
    </source>
</evidence>
<gene>
    <name evidence="14" type="ORF">CYFA0S_02e03972g</name>
</gene>
<keyword evidence="5" id="KW-0808">Transferase</keyword>
<comment type="subcellular location">
    <subcellularLocation>
        <location evidence="1 12">Endoplasmic reticulum membrane</location>
        <topology evidence="1 12">Multi-pass membrane protein</topology>
    </subcellularLocation>
</comment>
<comment type="similarity">
    <text evidence="3 12">Belongs to the glycosyltransferase 22 family.</text>
</comment>
<comment type="catalytic activity">
    <reaction evidence="11">
        <text>an alpha-D-Man-(1-&gt;2)-alpha-D-Man-(1-&gt;2)-alpha-D-Man-(1-&gt;3)-[alpha-D-Man-(1-&gt;2)-alpha-D-Man-(1-&gt;3)-alpha-D-Man-(1-&gt;6)]-beta-D-Man-(1-&gt;4)-beta-D-GlcNAc-(1-&gt;4)-alpha-D-GlcNAc-diphospho-di-trans,poly-cis-dolichol + a di-trans,poly-cis-dolichyl beta-D-mannosyl phosphate = an alpha-D-Man-(1-&gt;2)-alpha-D-Man-(1-&gt;2)-alpha-D-Man-(1-&gt;3)-[alpha-D-Man-(1-&gt;2)-alpha-D-Man-(1-&gt;3)-[alpha-D-Man-(1-&gt;6)]-alpha-D-Man-(1-&gt;6)]-beta-D-Man-(1-&gt;4)-beta-D-GlcNAc-(1-&gt;4)-alpha-D-GlcNAc-diphospho-di-trans,poly-cis-dolichol + a di-trans,poly-cis-dolichyl phosphate + H(+)</text>
        <dbReference type="Rhea" id="RHEA:29535"/>
        <dbReference type="Rhea" id="RHEA-COMP:19498"/>
        <dbReference type="Rhea" id="RHEA-COMP:19501"/>
        <dbReference type="Rhea" id="RHEA-COMP:19518"/>
        <dbReference type="Rhea" id="RHEA-COMP:19519"/>
        <dbReference type="ChEBI" id="CHEBI:15378"/>
        <dbReference type="ChEBI" id="CHEBI:57683"/>
        <dbReference type="ChEBI" id="CHEBI:58211"/>
        <dbReference type="ChEBI" id="CHEBI:132517"/>
        <dbReference type="ChEBI" id="CHEBI:132519"/>
        <dbReference type="EC" id="2.4.1.260"/>
    </reaction>
    <physiologicalReaction direction="left-to-right" evidence="11">
        <dbReference type="Rhea" id="RHEA:29536"/>
    </physiologicalReaction>
</comment>
<feature type="transmembrane region" description="Helical" evidence="12">
    <location>
        <begin position="292"/>
        <end position="311"/>
    </location>
</feature>
<feature type="transmembrane region" description="Helical" evidence="12">
    <location>
        <begin position="346"/>
        <end position="365"/>
    </location>
</feature>
<proteinExistence type="inferred from homology"/>
<evidence type="ECO:0000256" key="3">
    <source>
        <dbReference type="ARBA" id="ARBA00007063"/>
    </source>
</evidence>
<keyword evidence="9 12" id="KW-0472">Membrane</keyword>
<keyword evidence="6 12" id="KW-0812">Transmembrane</keyword>
<comment type="function">
    <text evidence="10">Mannosyltransferase that operates in the biosynthetic pathway of dolichol-linked oligosaccharides, the glycan precursors employed in protein asparagine (N)-glycosylation. The assembly of dolichol-linked oligosaccharides begins on the cytosolic side of the endoplasmic reticulum membrane and finishes in its lumen. The sequential addition of sugars to dolichol pyrophosphate produces dolichol-linked oligosaccharides containing fourteen sugars, including two GlcNAcs, nine mannoses and three glucoses. Once assembled, the oligosaccharide is transferred from the lipid to nascent proteins by oligosaccharyltransferases. In the lumen of the endoplasmic reticulum, adds the eighth mannose residue in an alpha-1,6 linkage onto Man(7)GlcNAc(2)-PP-dolichol to produce Man(8)GlcNAc(2)-PP-dolichol.</text>
</comment>
<dbReference type="GO" id="GO:0005789">
    <property type="term" value="C:endoplasmic reticulum membrane"/>
    <property type="evidence" value="ECO:0007669"/>
    <property type="project" value="UniProtKB-SubCell"/>
</dbReference>
<feature type="transmembrane region" description="Helical" evidence="12">
    <location>
        <begin position="108"/>
        <end position="125"/>
    </location>
</feature>
<comment type="pathway">
    <text evidence="2">Protein modification; protein glycosylation.</text>
</comment>
<dbReference type="PANTHER" id="PTHR22760:SF1">
    <property type="entry name" value="DOL-P-MAN:MAN(7)GLCNAC(2)-PP-DOL ALPHA-1,6-MANNOSYLTRANSFERASE"/>
    <property type="match status" value="1"/>
</dbReference>
<dbReference type="Pfam" id="PF03901">
    <property type="entry name" value="Glyco_transf_22"/>
    <property type="match status" value="1"/>
</dbReference>
<evidence type="ECO:0000256" key="10">
    <source>
        <dbReference type="ARBA" id="ARBA00044721"/>
    </source>
</evidence>
<dbReference type="PhylomeDB" id="A0A061AM20"/>
<name>A0A061AM20_CYBFA</name>
<reference evidence="14" key="1">
    <citation type="journal article" date="2014" name="Genome Announc.">
        <title>Genome sequence of the yeast Cyberlindnera fabianii (Hansenula fabianii).</title>
        <authorList>
            <person name="Freel K.C."/>
            <person name="Sarilar V."/>
            <person name="Neuveglise C."/>
            <person name="Devillers H."/>
            <person name="Friedrich A."/>
            <person name="Schacherer J."/>
        </authorList>
    </citation>
    <scope>NUCLEOTIDE SEQUENCE</scope>
    <source>
        <strain evidence="14">YJS4271</strain>
    </source>
</reference>
<evidence type="ECO:0000256" key="13">
    <source>
        <dbReference type="SAM" id="MobiDB-lite"/>
    </source>
</evidence>